<organism evidence="3 4">
    <name type="scientific">Streptantibioticus cattleyicolor (strain ATCC 35852 / DSM 46488 / JCM 4925 / NBRC 14057 / NRRL 8057)</name>
    <name type="common">Streptomyces cattleya</name>
    <dbReference type="NCBI Taxonomy" id="1003195"/>
    <lineage>
        <taxon>Bacteria</taxon>
        <taxon>Bacillati</taxon>
        <taxon>Actinomycetota</taxon>
        <taxon>Actinomycetes</taxon>
        <taxon>Kitasatosporales</taxon>
        <taxon>Streptomycetaceae</taxon>
        <taxon>Streptantibioticus</taxon>
    </lineage>
</organism>
<reference evidence="4" key="1">
    <citation type="submission" date="2011-12" db="EMBL/GenBank/DDBJ databases">
        <title>Complete genome sequence of Streptomyces cattleya strain DSM 46488.</title>
        <authorList>
            <person name="Ou H.-Y."/>
            <person name="Li P."/>
            <person name="Zhao C."/>
            <person name="O'Hagan D."/>
            <person name="Deng Z."/>
        </authorList>
    </citation>
    <scope>NUCLEOTIDE SEQUENCE [LARGE SCALE GENOMIC DNA]</scope>
    <source>
        <strain evidence="4">ATCC 35852 / DSM 46488 / JCM 4925 / NBRC 14057 / NRRL 8057</strain>
        <plasmid evidence="4">Plasmid pSCATT</plasmid>
    </source>
</reference>
<sequence length="597" mass="64879">MFEDGDDRRYLVVRNHEEQYAIWPKDHEMPPGWDPVGVAGSKPECLAHIEKTWTDMRPLSLRSAPELCLHQVFAAQVARTPDAPAVRDGREELTYRQLDERASRLAAVILRQVSGPGARVGICLRRGNNVVTAILAVLKAGCAYVPLDPDYPPERVRFMAQDASVDMVLADPGTRSAPDAARVVTVEDSLWSDDAPRADDVQVGPDAPAYVIYTSGSSGRPKGVVVSHRNVTALLDACDRILDTDGTDVWTLFHSYCFDFSVWEMWGALSHGATLVVVPADVARSPEAMLDLLREQRVTVLNQVPSVFRYLSRAATGAKATGAGTALKYVVFGGEAVDVEAVRDWRRAHGTRTEFVNMYGITETTVFATYRRLPADEIDAPPAPPGADPSAPDGAETTGTRRNPPDPALNIGLPLNGFDIALLTEDGLPARPGEIGEIHLAGPQLAIGYLERPELTAERYPVLSLRGEAPRRYYRSGDLAVAREDGTLEFAGRADDQVKINGYRIEIGEVESALRTAEGVGDLVVVPTTSRIGERTLVAFYTTTDDGAPDTLSERLAGHARTALPAFMVPSRFVNVPTLPLSPSGKTDKRALAEQLR</sequence>
<accession>G8XHZ6</accession>
<dbReference type="FunFam" id="3.40.50.980:FF:000002">
    <property type="entry name" value="Enterobactin synthetase component F"/>
    <property type="match status" value="1"/>
</dbReference>
<dbReference type="InterPro" id="IPR000873">
    <property type="entry name" value="AMP-dep_synth/lig_dom"/>
</dbReference>
<dbReference type="PANTHER" id="PTHR45527">
    <property type="entry name" value="NONRIBOSOMAL PEPTIDE SYNTHETASE"/>
    <property type="match status" value="1"/>
</dbReference>
<dbReference type="Gene3D" id="3.40.50.12780">
    <property type="entry name" value="N-terminal domain of ligase-like"/>
    <property type="match status" value="1"/>
</dbReference>
<dbReference type="InterPro" id="IPR042099">
    <property type="entry name" value="ANL_N_sf"/>
</dbReference>
<feature type="domain" description="MbtH-like" evidence="2">
    <location>
        <begin position="1"/>
        <end position="51"/>
    </location>
</feature>
<protein>
    <submittedName>
        <fullName evidence="3">Amino acid adenylation</fullName>
    </submittedName>
</protein>
<accession>F8JJQ1</accession>
<dbReference type="InterPro" id="IPR020845">
    <property type="entry name" value="AMP-binding_CS"/>
</dbReference>
<dbReference type="PANTHER" id="PTHR45527:SF1">
    <property type="entry name" value="FATTY ACID SYNTHASE"/>
    <property type="match status" value="1"/>
</dbReference>
<geneLocation type="plasmid" evidence="3 4">
    <name>pSCATT</name>
</geneLocation>
<evidence type="ECO:0000259" key="2">
    <source>
        <dbReference type="SMART" id="SM00923"/>
    </source>
</evidence>
<dbReference type="RefSeq" id="WP_014150496.1">
    <property type="nucleotide sequence ID" value="NC_016113.1"/>
</dbReference>
<dbReference type="OrthoDB" id="2472181at2"/>
<dbReference type="KEGG" id="scy:SCATT_p17090"/>
<dbReference type="Proteomes" id="UP000007842">
    <property type="component" value="Plasmid pSCATT"/>
</dbReference>
<dbReference type="GO" id="GO:0044550">
    <property type="term" value="P:secondary metabolite biosynthetic process"/>
    <property type="evidence" value="ECO:0007669"/>
    <property type="project" value="TreeGrafter"/>
</dbReference>
<keyword evidence="4" id="KW-1185">Reference proteome</keyword>
<dbReference type="GO" id="GO:0005829">
    <property type="term" value="C:cytosol"/>
    <property type="evidence" value="ECO:0007669"/>
    <property type="project" value="TreeGrafter"/>
</dbReference>
<dbReference type="Pfam" id="PF00501">
    <property type="entry name" value="AMP-binding"/>
    <property type="match status" value="1"/>
</dbReference>
<dbReference type="PROSITE" id="PS00455">
    <property type="entry name" value="AMP_BINDING"/>
    <property type="match status" value="1"/>
</dbReference>
<dbReference type="InterPro" id="IPR045851">
    <property type="entry name" value="AMP-bd_C_sf"/>
</dbReference>
<gene>
    <name evidence="3" type="ordered locus">SCATT_p17090</name>
</gene>
<dbReference type="GO" id="GO:0043041">
    <property type="term" value="P:amino acid activation for nonribosomal peptide biosynthetic process"/>
    <property type="evidence" value="ECO:0007669"/>
    <property type="project" value="TreeGrafter"/>
</dbReference>
<dbReference type="InterPro" id="IPR038020">
    <property type="entry name" value="MbtH-like_sf"/>
</dbReference>
<feature type="region of interest" description="Disordered" evidence="1">
    <location>
        <begin position="377"/>
        <end position="408"/>
    </location>
</feature>
<dbReference type="GO" id="GO:0031177">
    <property type="term" value="F:phosphopantetheine binding"/>
    <property type="evidence" value="ECO:0007669"/>
    <property type="project" value="TreeGrafter"/>
</dbReference>
<dbReference type="SUPFAM" id="SSF160582">
    <property type="entry name" value="MbtH-like"/>
    <property type="match status" value="1"/>
</dbReference>
<dbReference type="PATRIC" id="fig|1003195.11.peg.34"/>
<dbReference type="Gene3D" id="3.30.300.30">
    <property type="match status" value="1"/>
</dbReference>
<dbReference type="InterPro" id="IPR005153">
    <property type="entry name" value="MbtH-like_dom"/>
</dbReference>
<name>F8JJQ1_STREN</name>
<dbReference type="HOGENOM" id="CLU_000022_2_12_11"/>
<dbReference type="Pfam" id="PF13193">
    <property type="entry name" value="AMP-binding_C"/>
    <property type="match status" value="1"/>
</dbReference>
<evidence type="ECO:0000313" key="4">
    <source>
        <dbReference type="Proteomes" id="UP000007842"/>
    </source>
</evidence>
<evidence type="ECO:0000313" key="3">
    <source>
        <dbReference type="EMBL" id="AEW99902.1"/>
    </source>
</evidence>
<dbReference type="AlphaFoldDB" id="F8JJQ1"/>
<dbReference type="InterPro" id="IPR025110">
    <property type="entry name" value="AMP-bd_C"/>
</dbReference>
<dbReference type="Gene3D" id="3.90.820.10">
    <property type="entry name" value="Structural Genomics, Unknown Function 30-nov-00 1gh9 Mol_id"/>
    <property type="match status" value="1"/>
</dbReference>
<dbReference type="SUPFAM" id="SSF56801">
    <property type="entry name" value="Acetyl-CoA synthetase-like"/>
    <property type="match status" value="1"/>
</dbReference>
<keyword evidence="3" id="KW-0614">Plasmid</keyword>
<dbReference type="KEGG" id="sct:SCAT_p0039"/>
<dbReference type="EMBL" id="CP003229">
    <property type="protein sequence ID" value="AEW99902.1"/>
    <property type="molecule type" value="Genomic_DNA"/>
</dbReference>
<dbReference type="Pfam" id="PF03621">
    <property type="entry name" value="MbtH"/>
    <property type="match status" value="1"/>
</dbReference>
<proteinExistence type="predicted"/>
<dbReference type="SMART" id="SM00923">
    <property type="entry name" value="MbtH"/>
    <property type="match status" value="1"/>
</dbReference>
<evidence type="ECO:0000256" key="1">
    <source>
        <dbReference type="SAM" id="MobiDB-lite"/>
    </source>
</evidence>